<evidence type="ECO:0000313" key="2">
    <source>
        <dbReference type="Proteomes" id="UP000617145"/>
    </source>
</evidence>
<dbReference type="Proteomes" id="UP000617145">
    <property type="component" value="Unassembled WGS sequence"/>
</dbReference>
<gene>
    <name evidence="1" type="ORF">GCM10011415_12300</name>
</gene>
<accession>A0A8J2ZIM5</accession>
<reference evidence="1" key="1">
    <citation type="journal article" date="2014" name="Int. J. Syst. Evol. Microbiol.">
        <title>Complete genome sequence of Corynebacterium casei LMG S-19264T (=DSM 44701T), isolated from a smear-ripened cheese.</title>
        <authorList>
            <consortium name="US DOE Joint Genome Institute (JGI-PGF)"/>
            <person name="Walter F."/>
            <person name="Albersmeier A."/>
            <person name="Kalinowski J."/>
            <person name="Ruckert C."/>
        </authorList>
    </citation>
    <scope>NUCLEOTIDE SEQUENCE</scope>
    <source>
        <strain evidence="1">CGMCC 1.15762</strain>
    </source>
</reference>
<sequence length="183" mass="20551">MIERSHQSDGILSRALYSPCERYRYGLERRWSDGRLLLYVMLNPSTADELRNDPTIERCQRRAVQLGFGALRIANLFAWRATRPEDLRRTDAPVGKDNDALLLDWHCSADMTLAAWGVHGAHMGRGPQMTQTLPGPLHHLGLTQGGHPRHPLYVPYATRPVPWELPVDGNNSINCAPPALARS</sequence>
<protein>
    <recommendedName>
        <fullName evidence="3">DUF1643 domain-containing protein</fullName>
    </recommendedName>
</protein>
<proteinExistence type="predicted"/>
<organism evidence="1 2">
    <name type="scientific">Salipiger pallidus</name>
    <dbReference type="NCBI Taxonomy" id="1775170"/>
    <lineage>
        <taxon>Bacteria</taxon>
        <taxon>Pseudomonadati</taxon>
        <taxon>Pseudomonadota</taxon>
        <taxon>Alphaproteobacteria</taxon>
        <taxon>Rhodobacterales</taxon>
        <taxon>Roseobacteraceae</taxon>
        <taxon>Salipiger</taxon>
    </lineage>
</organism>
<dbReference type="RefSeq" id="WP_188789352.1">
    <property type="nucleotide sequence ID" value="NZ_BMJV01000002.1"/>
</dbReference>
<dbReference type="Pfam" id="PF07799">
    <property type="entry name" value="DUF1643"/>
    <property type="match status" value="1"/>
</dbReference>
<keyword evidence="2" id="KW-1185">Reference proteome</keyword>
<dbReference type="AlphaFoldDB" id="A0A8J2ZIM5"/>
<dbReference type="EMBL" id="BMJV01000002">
    <property type="protein sequence ID" value="GGG66964.1"/>
    <property type="molecule type" value="Genomic_DNA"/>
</dbReference>
<dbReference type="InterPro" id="IPR012441">
    <property type="entry name" value="DUF1643"/>
</dbReference>
<evidence type="ECO:0008006" key="3">
    <source>
        <dbReference type="Google" id="ProtNLM"/>
    </source>
</evidence>
<evidence type="ECO:0000313" key="1">
    <source>
        <dbReference type="EMBL" id="GGG66964.1"/>
    </source>
</evidence>
<reference evidence="1" key="2">
    <citation type="submission" date="2020-09" db="EMBL/GenBank/DDBJ databases">
        <authorList>
            <person name="Sun Q."/>
            <person name="Zhou Y."/>
        </authorList>
    </citation>
    <scope>NUCLEOTIDE SEQUENCE</scope>
    <source>
        <strain evidence="1">CGMCC 1.15762</strain>
    </source>
</reference>
<name>A0A8J2ZIM5_9RHOB</name>
<comment type="caution">
    <text evidence="1">The sequence shown here is derived from an EMBL/GenBank/DDBJ whole genome shotgun (WGS) entry which is preliminary data.</text>
</comment>